<evidence type="ECO:0000313" key="14">
    <source>
        <dbReference type="Proteomes" id="UP001158576"/>
    </source>
</evidence>
<evidence type="ECO:0000256" key="3">
    <source>
        <dbReference type="ARBA" id="ARBA00013081"/>
    </source>
</evidence>
<comment type="subcellular location">
    <subcellularLocation>
        <location evidence="1">Cytoplasm</location>
        <location evidence="1">Cytoskeleton</location>
    </subcellularLocation>
</comment>
<evidence type="ECO:0000256" key="7">
    <source>
        <dbReference type="ARBA" id="ARBA00023212"/>
    </source>
</evidence>
<dbReference type="SUPFAM" id="SSF52799">
    <property type="entry name" value="(Phosphotyrosine protein) phosphatases II"/>
    <property type="match status" value="1"/>
</dbReference>
<dbReference type="Pfam" id="PF00782">
    <property type="entry name" value="DSPc"/>
    <property type="match status" value="1"/>
</dbReference>
<evidence type="ECO:0000256" key="8">
    <source>
        <dbReference type="ARBA" id="ARBA00048336"/>
    </source>
</evidence>
<dbReference type="EC" id="3.1.3.16" evidence="3"/>
<evidence type="ECO:0000256" key="9">
    <source>
        <dbReference type="SAM" id="MobiDB-lite"/>
    </source>
</evidence>
<evidence type="ECO:0000256" key="4">
    <source>
        <dbReference type="ARBA" id="ARBA00022490"/>
    </source>
</evidence>
<keyword evidence="4" id="KW-0963">Cytoplasm</keyword>
<dbReference type="PROSITE" id="PS50056">
    <property type="entry name" value="TYR_PHOSPHATASE_2"/>
    <property type="match status" value="1"/>
</dbReference>
<feature type="region of interest" description="Disordered" evidence="9">
    <location>
        <begin position="609"/>
        <end position="633"/>
    </location>
</feature>
<organism evidence="13 14">
    <name type="scientific">Oikopleura dioica</name>
    <name type="common">Tunicate</name>
    <dbReference type="NCBI Taxonomy" id="34765"/>
    <lineage>
        <taxon>Eukaryota</taxon>
        <taxon>Metazoa</taxon>
        <taxon>Chordata</taxon>
        <taxon>Tunicata</taxon>
        <taxon>Appendicularia</taxon>
        <taxon>Copelata</taxon>
        <taxon>Oikopleuridae</taxon>
        <taxon>Oikopleura</taxon>
    </lineage>
</organism>
<feature type="compositionally biased region" description="Basic residues" evidence="9">
    <location>
        <begin position="490"/>
        <end position="502"/>
    </location>
</feature>
<dbReference type="InterPro" id="IPR029021">
    <property type="entry name" value="Prot-tyrosine_phosphatase-like"/>
</dbReference>
<dbReference type="Pfam" id="PF08766">
    <property type="entry name" value="DEK_C"/>
    <property type="match status" value="1"/>
</dbReference>
<keyword evidence="5" id="KW-0378">Hydrolase</keyword>
<feature type="domain" description="Tyrosine-protein phosphatase" evidence="10">
    <location>
        <begin position="301"/>
        <end position="443"/>
    </location>
</feature>
<keyword evidence="7" id="KW-0206">Cytoskeleton</keyword>
<dbReference type="InterPro" id="IPR020422">
    <property type="entry name" value="TYR_PHOSPHATASE_DUAL_dom"/>
</dbReference>
<dbReference type="Proteomes" id="UP001158576">
    <property type="component" value="Chromosome 2"/>
</dbReference>
<dbReference type="PROSITE" id="PS00383">
    <property type="entry name" value="TYR_PHOSPHATASE_1"/>
    <property type="match status" value="1"/>
</dbReference>
<sequence length="701" mass="79460">MGKEEKGHLSIGRGGVISQYSGRERNVSEIEEKGELVDRICEALRSWKRIRLGIKLESSHIASHDRWLMLVADHSEDDGYRYFLVGLDIKEEEITIGLYLPITVNTRVSLDGDGAIVVTGDVQKPTTLAAFKPISIQGLWSLYTVLCRLTTQAPCNTNPRPNSAPEVKSPSSILTSTRAEKNLWEYDSDLWSKRPDRVQHQVIDDSTGTASIILTPRFTASCKAYGSVSLHVSIKLEPVKDLEIKRNIRITLKFLMSKMDLDIATPKEIQESVVEKMPNVDLEAYKKYIDTEMLTVLGEMESSAQILDFLYLGSEWNAANLDELEENKITHILNVTKEIDNFHPERFQYKNILLYDLESSNLLDHWETTFRFIDSARMKDGRVLVHCKMGISRSASTVCAYLMKSLNWSLEQALSHVKNRRPIANPNDSFIQQLQIYEGMLAAQIFRDELDHGGGVAAETVSDTDLIDIEKSRVKKLVNNFHKRERAIRRSNSANHKKRPLKFGRNGTTLQDDDDIPTRLVMSHSEGESSSNETDFRNGPNLREISLSSVSEYPTSVVETSDVFDISHSLCSLSESESDAEPSTNDSVVRLRRAGLVRLRTRQIEARIRRRNKRRPKNLPTPSHQPTALKKPESKFSFLKSQSTTTAEPPCHYVCHPFKFRAAGPRSLSLELESDRHFFSDHACCLSESACLYQSHIYQSV</sequence>
<dbReference type="InterPro" id="IPR043588">
    <property type="entry name" value="SSH-N"/>
</dbReference>
<evidence type="ECO:0000256" key="2">
    <source>
        <dbReference type="ARBA" id="ARBA00009580"/>
    </source>
</evidence>
<dbReference type="InterPro" id="IPR043587">
    <property type="entry name" value="Phosphatase_SSH-like"/>
</dbReference>
<dbReference type="SMART" id="SM00195">
    <property type="entry name" value="DSPc"/>
    <property type="match status" value="1"/>
</dbReference>
<dbReference type="InterPro" id="IPR000340">
    <property type="entry name" value="Dual-sp_phosphatase_cat-dom"/>
</dbReference>
<protein>
    <recommendedName>
        <fullName evidence="3">protein-serine/threonine phosphatase</fullName>
        <ecNumber evidence="3">3.1.3.16</ecNumber>
    </recommendedName>
</protein>
<dbReference type="Pfam" id="PF23040">
    <property type="entry name" value="PH_SSH1-like_1st"/>
    <property type="match status" value="1"/>
</dbReference>
<reference evidence="13 14" key="1">
    <citation type="submission" date="2021-04" db="EMBL/GenBank/DDBJ databases">
        <authorList>
            <person name="Bliznina A."/>
        </authorList>
    </citation>
    <scope>NUCLEOTIDE SEQUENCE [LARGE SCALE GENOMIC DNA]</scope>
</reference>
<keyword evidence="14" id="KW-1185">Reference proteome</keyword>
<evidence type="ECO:0000256" key="1">
    <source>
        <dbReference type="ARBA" id="ARBA00004245"/>
    </source>
</evidence>
<evidence type="ECO:0000256" key="5">
    <source>
        <dbReference type="ARBA" id="ARBA00022801"/>
    </source>
</evidence>
<comment type="catalytic activity">
    <reaction evidence="8">
        <text>O-phospho-L-threonyl-[protein] + H2O = L-threonyl-[protein] + phosphate</text>
        <dbReference type="Rhea" id="RHEA:47004"/>
        <dbReference type="Rhea" id="RHEA-COMP:11060"/>
        <dbReference type="Rhea" id="RHEA-COMP:11605"/>
        <dbReference type="ChEBI" id="CHEBI:15377"/>
        <dbReference type="ChEBI" id="CHEBI:30013"/>
        <dbReference type="ChEBI" id="CHEBI:43474"/>
        <dbReference type="ChEBI" id="CHEBI:61977"/>
        <dbReference type="EC" id="3.1.3.16"/>
    </reaction>
</comment>
<dbReference type="PANTHER" id="PTHR45864:SF2">
    <property type="entry name" value="PROTEIN PHOSPHATASE SLINGSHOT"/>
    <property type="match status" value="1"/>
</dbReference>
<keyword evidence="6" id="KW-0904">Protein phosphatase</keyword>
<evidence type="ECO:0000313" key="13">
    <source>
        <dbReference type="EMBL" id="CAG5112096.1"/>
    </source>
</evidence>
<name>A0ABN7T8U6_OIKDI</name>
<dbReference type="InterPro" id="IPR000387">
    <property type="entry name" value="Tyr_Pase_dom"/>
</dbReference>
<dbReference type="PROSITE" id="PS50054">
    <property type="entry name" value="TYR_PHOSPHATASE_DUAL"/>
    <property type="match status" value="1"/>
</dbReference>
<dbReference type="InterPro" id="IPR016130">
    <property type="entry name" value="Tyr_Pase_AS"/>
</dbReference>
<gene>
    <name evidence="13" type="ORF">OKIOD_LOCUS15116</name>
</gene>
<dbReference type="Gene3D" id="3.90.190.10">
    <property type="entry name" value="Protein tyrosine phosphatase superfamily"/>
    <property type="match status" value="1"/>
</dbReference>
<feature type="region of interest" description="Disordered" evidence="9">
    <location>
        <begin position="490"/>
        <end position="516"/>
    </location>
</feature>
<dbReference type="InterPro" id="IPR014876">
    <property type="entry name" value="DEK_C"/>
</dbReference>
<dbReference type="EMBL" id="OU015567">
    <property type="protein sequence ID" value="CAG5112096.1"/>
    <property type="molecule type" value="Genomic_DNA"/>
</dbReference>
<feature type="domain" description="Tyrosine specific protein phosphatases" evidence="11">
    <location>
        <begin position="370"/>
        <end position="422"/>
    </location>
</feature>
<evidence type="ECO:0000259" key="10">
    <source>
        <dbReference type="PROSITE" id="PS50054"/>
    </source>
</evidence>
<evidence type="ECO:0000259" key="11">
    <source>
        <dbReference type="PROSITE" id="PS50056"/>
    </source>
</evidence>
<dbReference type="PANTHER" id="PTHR45864">
    <property type="entry name" value="SLINGSHOT PROTEIN PHOSPHATASE HOMOLOG"/>
    <property type="match status" value="1"/>
</dbReference>
<evidence type="ECO:0000259" key="12">
    <source>
        <dbReference type="PROSITE" id="PS51998"/>
    </source>
</evidence>
<dbReference type="PROSITE" id="PS51998">
    <property type="entry name" value="DEK_C"/>
    <property type="match status" value="1"/>
</dbReference>
<accession>A0ABN7T8U6</accession>
<comment type="similarity">
    <text evidence="2">Belongs to the protein-tyrosine phosphatase family.</text>
</comment>
<evidence type="ECO:0000256" key="6">
    <source>
        <dbReference type="ARBA" id="ARBA00022912"/>
    </source>
</evidence>
<proteinExistence type="inferred from homology"/>
<feature type="domain" description="DEK-C" evidence="12">
    <location>
        <begin position="242"/>
        <end position="298"/>
    </location>
</feature>